<protein>
    <submittedName>
        <fullName evidence="1">Uncharacterized protein</fullName>
    </submittedName>
</protein>
<name>A0A318FSP2_KLEOX</name>
<sequence length="160" mass="16673">MTRLAVAGSPPTNPITVAISSSFLINGQSVAISSQDIDNVKKGINFQLAQPVTLGSINNFLDWLKDTFGVPLTSAQLGEMINKLPDSPLVIKNIKDALNGILAAAITITVLSVNTASGEYRFGVTMTPLTPINILNVLSLETIGVEIGSVEPVSGSPSSP</sequence>
<dbReference type="EMBL" id="QJJG01000005">
    <property type="protein sequence ID" value="PXW46407.1"/>
    <property type="molecule type" value="Genomic_DNA"/>
</dbReference>
<comment type="caution">
    <text evidence="1">The sequence shown here is derived from an EMBL/GenBank/DDBJ whole genome shotgun (WGS) entry which is preliminary data.</text>
</comment>
<gene>
    <name evidence="1" type="ORF">DET57_10581</name>
</gene>
<dbReference type="AlphaFoldDB" id="A0A318FSP2"/>
<dbReference type="Proteomes" id="UP000247485">
    <property type="component" value="Unassembled WGS sequence"/>
</dbReference>
<accession>A0A318FSP2</accession>
<proteinExistence type="predicted"/>
<reference evidence="1 2" key="1">
    <citation type="submission" date="2018-05" db="EMBL/GenBank/DDBJ databases">
        <title>Freshwater and sediment microbial communities from various areas in North America, analyzing microbe dynamics in response to fracking.</title>
        <authorList>
            <person name="Lamendella R."/>
        </authorList>
    </citation>
    <scope>NUCLEOTIDE SEQUENCE [LARGE SCALE GENOMIC DNA]</scope>
    <source>
        <strain evidence="1 2">67</strain>
    </source>
</reference>
<dbReference type="RefSeq" id="WP_110273462.1">
    <property type="nucleotide sequence ID" value="NZ_QJJG01000005.1"/>
</dbReference>
<evidence type="ECO:0000313" key="2">
    <source>
        <dbReference type="Proteomes" id="UP000247485"/>
    </source>
</evidence>
<organism evidence="1 2">
    <name type="scientific">Klebsiella oxytoca</name>
    <dbReference type="NCBI Taxonomy" id="571"/>
    <lineage>
        <taxon>Bacteria</taxon>
        <taxon>Pseudomonadati</taxon>
        <taxon>Pseudomonadota</taxon>
        <taxon>Gammaproteobacteria</taxon>
        <taxon>Enterobacterales</taxon>
        <taxon>Enterobacteriaceae</taxon>
        <taxon>Klebsiella/Raoultella group</taxon>
        <taxon>Klebsiella</taxon>
    </lineage>
</organism>
<evidence type="ECO:0000313" key="1">
    <source>
        <dbReference type="EMBL" id="PXW46407.1"/>
    </source>
</evidence>